<accession>A0A151A275</accession>
<comment type="caution">
    <text evidence="2">The sequence shown here is derived from an EMBL/GenBank/DDBJ whole genome shotgun (WGS) entry which is preliminary data.</text>
</comment>
<dbReference type="PROSITE" id="PS51257">
    <property type="entry name" value="PROKAR_LIPOPROTEIN"/>
    <property type="match status" value="1"/>
</dbReference>
<evidence type="ECO:0000256" key="1">
    <source>
        <dbReference type="SAM" id="Phobius"/>
    </source>
</evidence>
<organism evidence="2 3">
    <name type="scientific">Staphylococcus kloosii</name>
    <dbReference type="NCBI Taxonomy" id="29384"/>
    <lineage>
        <taxon>Bacteria</taxon>
        <taxon>Bacillati</taxon>
        <taxon>Bacillota</taxon>
        <taxon>Bacilli</taxon>
        <taxon>Bacillales</taxon>
        <taxon>Staphylococcaceae</taxon>
        <taxon>Staphylococcus</taxon>
    </lineage>
</organism>
<protein>
    <submittedName>
        <fullName evidence="2">Uncharacterized protein</fullName>
    </submittedName>
</protein>
<gene>
    <name evidence="2" type="ORF">A0131_01520</name>
</gene>
<dbReference type="EMBL" id="LUGM01000002">
    <property type="protein sequence ID" value="KYH13489.1"/>
    <property type="molecule type" value="Genomic_DNA"/>
</dbReference>
<dbReference type="AlphaFoldDB" id="A0A151A275"/>
<evidence type="ECO:0000313" key="2">
    <source>
        <dbReference type="EMBL" id="KYH13489.1"/>
    </source>
</evidence>
<reference evidence="2 3" key="1">
    <citation type="submission" date="2016-02" db="EMBL/GenBank/DDBJ databases">
        <title>Draft genome sequence of hydrocarbon degrading Staphylococcus saprophyticus Strain CNV2, isolated from crude-oil contaminated soil from Noonmati Oil Refinery, Guwahati, Assam, India.</title>
        <authorList>
            <person name="Mukherjee A."/>
            <person name="Chettri B."/>
            <person name="Langpoklakpam J."/>
            <person name="Singh A.K."/>
            <person name="Chattopadhyay D.J."/>
        </authorList>
    </citation>
    <scope>NUCLEOTIDE SEQUENCE [LARGE SCALE GENOMIC DNA]</scope>
    <source>
        <strain evidence="2 3">CNV2</strain>
    </source>
</reference>
<proteinExistence type="predicted"/>
<evidence type="ECO:0000313" key="3">
    <source>
        <dbReference type="Proteomes" id="UP000075418"/>
    </source>
</evidence>
<keyword evidence="1" id="KW-0812">Transmembrane</keyword>
<feature type="transmembrane region" description="Helical" evidence="1">
    <location>
        <begin position="7"/>
        <end position="29"/>
    </location>
</feature>
<keyword evidence="1" id="KW-0472">Membrane</keyword>
<keyword evidence="1" id="KW-1133">Transmembrane helix</keyword>
<sequence>MRKPVKLAIGIYLGTILIISCSYLILILIGSVQGNDMKGAVTDVSHTEQVKISTSSTPNNNSQLYKFSKNLQLQLATNPSEYYLTHALYKLPIQIPSIS</sequence>
<dbReference type="Proteomes" id="UP000075418">
    <property type="component" value="Unassembled WGS sequence"/>
</dbReference>
<dbReference type="RefSeq" id="WP_061853720.1">
    <property type="nucleotide sequence ID" value="NZ_LUGM01000002.1"/>
</dbReference>
<name>A0A151A275_9STAP</name>